<dbReference type="Gene3D" id="3.40.50.720">
    <property type="entry name" value="NAD(P)-binding Rossmann-like Domain"/>
    <property type="match status" value="1"/>
</dbReference>
<dbReference type="SUPFAM" id="SSF50129">
    <property type="entry name" value="GroES-like"/>
    <property type="match status" value="1"/>
</dbReference>
<dbReference type="InterPro" id="IPR011032">
    <property type="entry name" value="GroES-like_sf"/>
</dbReference>
<accession>A0ABP4K7D8</accession>
<evidence type="ECO:0000313" key="5">
    <source>
        <dbReference type="Proteomes" id="UP001501742"/>
    </source>
</evidence>
<dbReference type="CDD" id="cd05289">
    <property type="entry name" value="MDR_like_2"/>
    <property type="match status" value="1"/>
</dbReference>
<dbReference type="EMBL" id="BAAAJX010000017">
    <property type="protein sequence ID" value="GAA1494767.1"/>
    <property type="molecule type" value="Genomic_DNA"/>
</dbReference>
<gene>
    <name evidence="4" type="ORF">GCM10009627_31130</name>
</gene>
<dbReference type="PANTHER" id="PTHR48106">
    <property type="entry name" value="QUINONE OXIDOREDUCTASE PIG3-RELATED"/>
    <property type="match status" value="1"/>
</dbReference>
<keyword evidence="1" id="KW-0521">NADP</keyword>
<organism evidence="4 5">
    <name type="scientific">Curtobacterium herbarum</name>
    <dbReference type="NCBI Taxonomy" id="150122"/>
    <lineage>
        <taxon>Bacteria</taxon>
        <taxon>Bacillati</taxon>
        <taxon>Actinomycetota</taxon>
        <taxon>Actinomycetes</taxon>
        <taxon>Micrococcales</taxon>
        <taxon>Microbacteriaceae</taxon>
        <taxon>Curtobacterium</taxon>
    </lineage>
</organism>
<dbReference type="SMART" id="SM00829">
    <property type="entry name" value="PKS_ER"/>
    <property type="match status" value="1"/>
</dbReference>
<name>A0ABP4K7D8_9MICO</name>
<dbReference type="InterPro" id="IPR036291">
    <property type="entry name" value="NAD(P)-bd_dom_sf"/>
</dbReference>
<reference evidence="5" key="1">
    <citation type="journal article" date="2019" name="Int. J. Syst. Evol. Microbiol.">
        <title>The Global Catalogue of Microorganisms (GCM) 10K type strain sequencing project: providing services to taxonomists for standard genome sequencing and annotation.</title>
        <authorList>
            <consortium name="The Broad Institute Genomics Platform"/>
            <consortium name="The Broad Institute Genome Sequencing Center for Infectious Disease"/>
            <person name="Wu L."/>
            <person name="Ma J."/>
        </authorList>
    </citation>
    <scope>NUCLEOTIDE SEQUENCE [LARGE SCALE GENOMIC DNA]</scope>
    <source>
        <strain evidence="5">JCM 12140</strain>
    </source>
</reference>
<dbReference type="InterPro" id="IPR013154">
    <property type="entry name" value="ADH-like_N"/>
</dbReference>
<protein>
    <submittedName>
        <fullName evidence="4">NADP-dependent oxidoreductase</fullName>
    </submittedName>
</protein>
<dbReference type="Proteomes" id="UP001501742">
    <property type="component" value="Unassembled WGS sequence"/>
</dbReference>
<feature type="domain" description="Enoyl reductase (ER)" evidence="3">
    <location>
        <begin position="22"/>
        <end position="319"/>
    </location>
</feature>
<dbReference type="InterPro" id="IPR020843">
    <property type="entry name" value="ER"/>
</dbReference>
<comment type="caution">
    <text evidence="4">The sequence shown here is derived from an EMBL/GenBank/DDBJ whole genome shotgun (WGS) entry which is preliminary data.</text>
</comment>
<evidence type="ECO:0000256" key="1">
    <source>
        <dbReference type="ARBA" id="ARBA00022857"/>
    </source>
</evidence>
<dbReference type="Pfam" id="PF08240">
    <property type="entry name" value="ADH_N"/>
    <property type="match status" value="1"/>
</dbReference>
<dbReference type="SUPFAM" id="SSF51735">
    <property type="entry name" value="NAD(P)-binding Rossmann-fold domains"/>
    <property type="match status" value="1"/>
</dbReference>
<proteinExistence type="predicted"/>
<dbReference type="Pfam" id="PF13602">
    <property type="entry name" value="ADH_zinc_N_2"/>
    <property type="match status" value="1"/>
</dbReference>
<evidence type="ECO:0000256" key="2">
    <source>
        <dbReference type="ARBA" id="ARBA00023002"/>
    </source>
</evidence>
<dbReference type="Gene3D" id="3.90.180.10">
    <property type="entry name" value="Medium-chain alcohol dehydrogenases, catalytic domain"/>
    <property type="match status" value="1"/>
</dbReference>
<evidence type="ECO:0000313" key="4">
    <source>
        <dbReference type="EMBL" id="GAA1494767.1"/>
    </source>
</evidence>
<keyword evidence="5" id="KW-1185">Reference proteome</keyword>
<evidence type="ECO:0000259" key="3">
    <source>
        <dbReference type="SMART" id="SM00829"/>
    </source>
</evidence>
<sequence>MAVAAASTVASMTKQWVAPRPGGSDVFELVDVEVPAPGPGEVTVRVRAAGMNPADAKHTQRGDPADFPVPIGYEVAGVVSAVGPDTAIASGAVAVGDEVVAFRVRGGWTEEITLPAADVFAKPGSIGFPEAANLLLAGTTAADLIRVTAVQAGDTVLVHGASGAVGVSLLQQLRALGARAIGTASAANADAVRGFGGDWVAYGDGLEARVRDLAASGVDVALDCVGSDEAVEVSLALVADRSRIATIAAFGRAADAGITAIGGAQPDSAAFRDSVRARLIDLAGRGELVVPVARTFPLSEARAALELLESGHPGGKIALLP</sequence>
<keyword evidence="2" id="KW-0560">Oxidoreductase</keyword>